<dbReference type="RefSeq" id="WP_110838657.1">
    <property type="nucleotide sequence ID" value="NZ_QJVJ01000002.1"/>
</dbReference>
<dbReference type="PRINTS" id="PR00455">
    <property type="entry name" value="HTHTETR"/>
</dbReference>
<evidence type="ECO:0000256" key="2">
    <source>
        <dbReference type="PROSITE-ProRule" id="PRU00335"/>
    </source>
</evidence>
<dbReference type="InterPro" id="IPR001647">
    <property type="entry name" value="HTH_TetR"/>
</dbReference>
<evidence type="ECO:0000313" key="5">
    <source>
        <dbReference type="Proteomes" id="UP000247476"/>
    </source>
</evidence>
<dbReference type="GO" id="GO:0003677">
    <property type="term" value="F:DNA binding"/>
    <property type="evidence" value="ECO:0007669"/>
    <property type="project" value="UniProtKB-UniRule"/>
</dbReference>
<dbReference type="Pfam" id="PF14278">
    <property type="entry name" value="TetR_C_8"/>
    <property type="match status" value="1"/>
</dbReference>
<protein>
    <submittedName>
        <fullName evidence="4">TetR/AcrR family transcriptional regulator</fullName>
    </submittedName>
</protein>
<keyword evidence="1 2" id="KW-0238">DNA-binding</keyword>
<dbReference type="Proteomes" id="UP000247476">
    <property type="component" value="Unassembled WGS sequence"/>
</dbReference>
<name>A0A2V5L0N2_9BACL</name>
<evidence type="ECO:0000259" key="3">
    <source>
        <dbReference type="PROSITE" id="PS50977"/>
    </source>
</evidence>
<organism evidence="4 5">
    <name type="scientific">Paenibacillus flagellatus</name>
    <dbReference type="NCBI Taxonomy" id="2211139"/>
    <lineage>
        <taxon>Bacteria</taxon>
        <taxon>Bacillati</taxon>
        <taxon>Bacillota</taxon>
        <taxon>Bacilli</taxon>
        <taxon>Bacillales</taxon>
        <taxon>Paenibacillaceae</taxon>
        <taxon>Paenibacillus</taxon>
    </lineage>
</organism>
<dbReference type="PROSITE" id="PS50977">
    <property type="entry name" value="HTH_TETR_2"/>
    <property type="match status" value="1"/>
</dbReference>
<dbReference type="Gene3D" id="1.10.357.10">
    <property type="entry name" value="Tetracycline Repressor, domain 2"/>
    <property type="match status" value="1"/>
</dbReference>
<dbReference type="InterPro" id="IPR009057">
    <property type="entry name" value="Homeodomain-like_sf"/>
</dbReference>
<evidence type="ECO:0000313" key="4">
    <source>
        <dbReference type="EMBL" id="PYI56126.1"/>
    </source>
</evidence>
<reference evidence="4 5" key="1">
    <citation type="submission" date="2018-05" db="EMBL/GenBank/DDBJ databases">
        <title>Paenibacillus flagellatus sp. nov., isolated from selenium mineral soil.</title>
        <authorList>
            <person name="Dai X."/>
        </authorList>
    </citation>
    <scope>NUCLEOTIDE SEQUENCE [LARGE SCALE GENOMIC DNA]</scope>
    <source>
        <strain evidence="4 5">DXL2</strain>
    </source>
</reference>
<dbReference type="AlphaFoldDB" id="A0A2V5L0N2"/>
<dbReference type="InterPro" id="IPR039532">
    <property type="entry name" value="TetR_C_Firmicutes"/>
</dbReference>
<dbReference type="OrthoDB" id="9810250at2"/>
<dbReference type="InterPro" id="IPR050624">
    <property type="entry name" value="HTH-type_Tx_Regulator"/>
</dbReference>
<dbReference type="SUPFAM" id="SSF46689">
    <property type="entry name" value="Homeodomain-like"/>
    <property type="match status" value="1"/>
</dbReference>
<dbReference type="PANTHER" id="PTHR43479">
    <property type="entry name" value="ACREF/ENVCD OPERON REPRESSOR-RELATED"/>
    <property type="match status" value="1"/>
</dbReference>
<accession>A0A2V5L0N2</accession>
<dbReference type="Pfam" id="PF00440">
    <property type="entry name" value="TetR_N"/>
    <property type="match status" value="1"/>
</dbReference>
<sequence length="205" mass="23004">MSDAKAATDRRIKRTRQAIRDALIELIDENGFDSITVQEIAERADINRSTFYFHYKDKFDLLNQSSDEMLQELSEALKAGGRNPDGACRLLGSSSVASHFEHIADNAAFYRVMLGRQGVPCFAKQMRGAIREAFYGRLGSFRPDEDERSLNVPADLLCGYVASAHFGMIEWWLENGMTYSPAYMATMLDQLVKHGPLNAAGILER</sequence>
<comment type="caution">
    <text evidence="4">The sequence shown here is derived from an EMBL/GenBank/DDBJ whole genome shotgun (WGS) entry which is preliminary data.</text>
</comment>
<gene>
    <name evidence="4" type="ORF">DLM86_03805</name>
</gene>
<keyword evidence="5" id="KW-1185">Reference proteome</keyword>
<dbReference type="EMBL" id="QJVJ01000002">
    <property type="protein sequence ID" value="PYI56126.1"/>
    <property type="molecule type" value="Genomic_DNA"/>
</dbReference>
<evidence type="ECO:0000256" key="1">
    <source>
        <dbReference type="ARBA" id="ARBA00023125"/>
    </source>
</evidence>
<feature type="domain" description="HTH tetR-type" evidence="3">
    <location>
        <begin position="13"/>
        <end position="73"/>
    </location>
</feature>
<feature type="DNA-binding region" description="H-T-H motif" evidence="2">
    <location>
        <begin position="36"/>
        <end position="55"/>
    </location>
</feature>
<dbReference type="PANTHER" id="PTHR43479:SF23">
    <property type="entry name" value="HTH TETR-TYPE DOMAIN-CONTAINING PROTEIN"/>
    <property type="match status" value="1"/>
</dbReference>
<proteinExistence type="predicted"/>